<evidence type="ECO:0000313" key="2">
    <source>
        <dbReference type="EMBL" id="CAF1476049.1"/>
    </source>
</evidence>
<comment type="caution">
    <text evidence="2">The sequence shown here is derived from an EMBL/GenBank/DDBJ whole genome shotgun (WGS) entry which is preliminary data.</text>
</comment>
<protein>
    <submittedName>
        <fullName evidence="2">Uncharacterized protein</fullName>
    </submittedName>
</protein>
<dbReference type="EMBL" id="CAJOBC010086292">
    <property type="protein sequence ID" value="CAF4342151.1"/>
    <property type="molecule type" value="Genomic_DNA"/>
</dbReference>
<dbReference type="EMBL" id="CAJNOQ010020819">
    <property type="protein sequence ID" value="CAF1476049.1"/>
    <property type="molecule type" value="Genomic_DNA"/>
</dbReference>
<proteinExistence type="predicted"/>
<dbReference type="AlphaFoldDB" id="A0A815RFD7"/>
<accession>A0A815RFD7</accession>
<evidence type="ECO:0000313" key="4">
    <source>
        <dbReference type="Proteomes" id="UP000663829"/>
    </source>
</evidence>
<gene>
    <name evidence="2" type="ORF">GPM918_LOCUS35639</name>
    <name evidence="3" type="ORF">SRO942_LOCUS36358</name>
</gene>
<dbReference type="Proteomes" id="UP000663829">
    <property type="component" value="Unassembled WGS sequence"/>
</dbReference>
<reference evidence="2" key="1">
    <citation type="submission" date="2021-02" db="EMBL/GenBank/DDBJ databases">
        <authorList>
            <person name="Nowell W R."/>
        </authorList>
    </citation>
    <scope>NUCLEOTIDE SEQUENCE</scope>
</reference>
<keyword evidence="4" id="KW-1185">Reference proteome</keyword>
<evidence type="ECO:0000256" key="1">
    <source>
        <dbReference type="SAM" id="MobiDB-lite"/>
    </source>
</evidence>
<sequence>MLQTSPSGNSTTLRNQTNNINQSDEVNSLKNDLHLIGQNVFKLNNNLSKILAKNEQRKSNEKKEKQKNLLHIKQNIGNNLRFLNEKFNSLLSTNIDNQLAPVLNDVIRNPELAKNAQLLNDKLNLVIKLNKCSNDFILDVGSDHNHLEIKLKSIEALNKEKIDKLKTIFYKRYKAKLKEFFAKLKLKYQNHLENYQQRNNFQFKLREYSKHCAKSNKPKQELRVLYREKLQDNLKFKYYFKILLLKYKKDVFKLVLNVSKRYIPRLNLFNDCLSHDRQDNLYMDKDQLELIYQFVVSTA</sequence>
<feature type="region of interest" description="Disordered" evidence="1">
    <location>
        <begin position="1"/>
        <end position="22"/>
    </location>
</feature>
<name>A0A815RFD7_9BILA</name>
<organism evidence="2 4">
    <name type="scientific">Didymodactylos carnosus</name>
    <dbReference type="NCBI Taxonomy" id="1234261"/>
    <lineage>
        <taxon>Eukaryota</taxon>
        <taxon>Metazoa</taxon>
        <taxon>Spiralia</taxon>
        <taxon>Gnathifera</taxon>
        <taxon>Rotifera</taxon>
        <taxon>Eurotatoria</taxon>
        <taxon>Bdelloidea</taxon>
        <taxon>Philodinida</taxon>
        <taxon>Philodinidae</taxon>
        <taxon>Didymodactylos</taxon>
    </lineage>
</organism>
<evidence type="ECO:0000313" key="3">
    <source>
        <dbReference type="EMBL" id="CAF4342151.1"/>
    </source>
</evidence>
<dbReference type="Proteomes" id="UP000681722">
    <property type="component" value="Unassembled WGS sequence"/>
</dbReference>